<dbReference type="KEGG" id="cmah:C1I91_17480"/>
<feature type="transmembrane region" description="Helical" evidence="1">
    <location>
        <begin position="54"/>
        <end position="73"/>
    </location>
</feature>
<dbReference type="InterPro" id="IPR007163">
    <property type="entry name" value="VCA0040-like"/>
</dbReference>
<keyword evidence="1" id="KW-0812">Transmembrane</keyword>
<dbReference type="Proteomes" id="UP000286268">
    <property type="component" value="Chromosome"/>
</dbReference>
<feature type="transmembrane region" description="Helical" evidence="1">
    <location>
        <begin position="85"/>
        <end position="102"/>
    </location>
</feature>
<dbReference type="PANTHER" id="PTHR37308:SF1">
    <property type="entry name" value="POLYPRENYL-PHOSPHATE TRANSPORTER"/>
    <property type="match status" value="1"/>
</dbReference>
<evidence type="ECO:0000313" key="2">
    <source>
        <dbReference type="EMBL" id="QAA33293.1"/>
    </source>
</evidence>
<dbReference type="EMBL" id="CP025746">
    <property type="protein sequence ID" value="QAA33293.1"/>
    <property type="molecule type" value="Genomic_DNA"/>
</dbReference>
<dbReference type="RefSeq" id="WP_128214016.1">
    <property type="nucleotide sequence ID" value="NZ_CP025746.1"/>
</dbReference>
<feature type="transmembrane region" description="Helical" evidence="1">
    <location>
        <begin position="189"/>
        <end position="210"/>
    </location>
</feature>
<name>A0A3R5QVA1_9CLOT</name>
<dbReference type="PANTHER" id="PTHR37308">
    <property type="entry name" value="INTEGRAL MEMBRANE PROTEIN"/>
    <property type="match status" value="1"/>
</dbReference>
<protein>
    <submittedName>
        <fullName evidence="2">DUF368 domain-containing protein</fullName>
    </submittedName>
</protein>
<gene>
    <name evidence="2" type="ORF">C1I91_17480</name>
</gene>
<evidence type="ECO:0000313" key="3">
    <source>
        <dbReference type="Proteomes" id="UP000286268"/>
    </source>
</evidence>
<dbReference type="OrthoDB" id="9793746at2"/>
<keyword evidence="3" id="KW-1185">Reference proteome</keyword>
<keyword evidence="1" id="KW-1133">Transmembrane helix</keyword>
<feature type="transmembrane region" description="Helical" evidence="1">
    <location>
        <begin position="246"/>
        <end position="264"/>
    </location>
</feature>
<reference evidence="2 3" key="1">
    <citation type="submission" date="2018-01" db="EMBL/GenBank/DDBJ databases">
        <title>Genome Sequencing and Assembly of Anaerobacter polyendosporus strain CT4.</title>
        <authorList>
            <person name="Tachaapaikoon C."/>
            <person name="Sutheeworapong S."/>
            <person name="Jenjaroenpun P."/>
            <person name="Wongsurawat T."/>
            <person name="Nookeaw I."/>
            <person name="Cheawchanlertfa P."/>
            <person name="Kosugi A."/>
            <person name="Cheevadhanarak S."/>
            <person name="Ratanakhanokchai K."/>
        </authorList>
    </citation>
    <scope>NUCLEOTIDE SEQUENCE [LARGE SCALE GENOMIC DNA]</scope>
    <source>
        <strain evidence="2 3">CT4</strain>
    </source>
</reference>
<accession>A0A3R5QVA1</accession>
<dbReference type="Pfam" id="PF04018">
    <property type="entry name" value="VCA0040-like"/>
    <property type="match status" value="1"/>
</dbReference>
<dbReference type="AlphaFoldDB" id="A0A3R5QVA1"/>
<proteinExistence type="predicted"/>
<feature type="transmembrane region" description="Helical" evidence="1">
    <location>
        <begin position="114"/>
        <end position="134"/>
    </location>
</feature>
<feature type="transmembrane region" description="Helical" evidence="1">
    <location>
        <begin position="146"/>
        <end position="177"/>
    </location>
</feature>
<feature type="transmembrane region" description="Helical" evidence="1">
    <location>
        <begin position="222"/>
        <end position="240"/>
    </location>
</feature>
<organism evidence="2 3">
    <name type="scientific">Clostridium manihotivorum</name>
    <dbReference type="NCBI Taxonomy" id="2320868"/>
    <lineage>
        <taxon>Bacteria</taxon>
        <taxon>Bacillati</taxon>
        <taxon>Bacillota</taxon>
        <taxon>Clostridia</taxon>
        <taxon>Eubacteriales</taxon>
        <taxon>Clostridiaceae</taxon>
        <taxon>Clostridium</taxon>
    </lineage>
</organism>
<feature type="transmembrane region" description="Helical" evidence="1">
    <location>
        <begin position="12"/>
        <end position="34"/>
    </location>
</feature>
<sequence length="269" mass="28699">MKYLSSILKGVFIGIATVVPGVSGGTMAIILGIYDDLIHAMGSFFTDWKKHSLFLLQVGLGGLIGIGLLSKLLETIIGRYPTMMQYLFIGIIIGGLPVLYNKANTKVKKSTADFIFLLLGFAIVFLLGSDPNTVSTMASGKETSNLLFLFISGIVIAIALILPGISASFMLLTLGLYETTLKAINTQNIAFLLPIGLGILVGTLASTKLIEKFLNKYPNKAYMLIIGFVLGSLIAVFPGIPVGWDIISSTIAFIIGLSGIHLFSSKVSN</sequence>
<evidence type="ECO:0000256" key="1">
    <source>
        <dbReference type="SAM" id="Phobius"/>
    </source>
</evidence>
<keyword evidence="1" id="KW-0472">Membrane</keyword>